<dbReference type="InterPro" id="IPR001478">
    <property type="entry name" value="PDZ"/>
</dbReference>
<feature type="region of interest" description="Disordered" evidence="1">
    <location>
        <begin position="33"/>
        <end position="69"/>
    </location>
</feature>
<dbReference type="KEGG" id="mmas:MYMAC_002220"/>
<feature type="domain" description="PDZ" evidence="2">
    <location>
        <begin position="880"/>
        <end position="947"/>
    </location>
</feature>
<sequence length="958" mass="99158">MARKRTFAVAVVVLLLGAALGWRVLTSPEQATASLTEGDRARREGQASASASQGAAPSSPSASREETGTPWVAEPMREREGVLHVEVVTGAGPVRGARVTAYLLGARDLRRGGGASWFIAGQGSTDASGGVVLPARPGRYLVSAKAEGVAPAQVSVTRPRGEARTRVRLTLEAGAVLEGHTVARASREPVSLARLTLTPRTPLAASTPDVPEEARHTAASDARGAFRFEGLAPGEYQLEAQAPGHAPTRVERVLVPGAALTVEMDGSAFIEGFVERSGGAPAARALVTASGMGVPLHAETSEGGAFSLEVVPGVHEVSARQGRLTGTAQGRVVVGAGMTVGGLRIRLGQPAAVAGDVRRKDSGAPVEGAVVSITPGALALLPNAVGAPAASAVTSAEGRFEAEGLAPGTYTVRVQAKGFRSLTREGISVLEGQRFELVAELLANGRIEGTVVDAASAPLAGILLTAEHRWGRRPVEGVLSAATDAAGAFVLEDVPPGDLFVAASRPGSQMHVRERVSVKEGETRQLRIQLSGEGVLEGTVRMEDGSAPRRPVTVYAMREGTAHTESLQVPVARDGTWSMRVREGRYKLRAWLADTGSQNGDQEKNAEVEAGQTQRVDLQVRDARHPIRVTVVEPNGAPSVAATVMASDVGSNEILVEDVTDASGQVTVVADSVSSRALRIWATNGGRRGELPSVAASQDAVTLPLAPAARVTGTVRSAGGRAVKGFKVVVSATRGDEDFLTLQELEFPGERFTVEDAPVGPVSVTATLPDGRAGKAQAVTTSGGTTQVEVVVEAGGGVSGRLVDATGAPVAQAYVDVEGITSPATGPDGHFSLTDLAPGTHRLIAWSRTTARAERQVTLASGQVRDVGDWRLGPPRVEPGRLGILFGMDGKDVTVSGLLEDAHQGALRVGDVVRAIDGATVLDVSEARERELGAPGSPATLLIRRASQTYPVTVLRAP</sequence>
<dbReference type="Proteomes" id="UP000217343">
    <property type="component" value="Chromosome"/>
</dbReference>
<dbReference type="GO" id="GO:0030246">
    <property type="term" value="F:carbohydrate binding"/>
    <property type="evidence" value="ECO:0007669"/>
    <property type="project" value="InterPro"/>
</dbReference>
<dbReference type="SUPFAM" id="SSF50156">
    <property type="entry name" value="PDZ domain-like"/>
    <property type="match status" value="1"/>
</dbReference>
<dbReference type="SMART" id="SM00228">
    <property type="entry name" value="PDZ"/>
    <property type="match status" value="1"/>
</dbReference>
<protein>
    <submittedName>
        <fullName evidence="3">Peptide-binding protein</fullName>
    </submittedName>
</protein>
<evidence type="ECO:0000259" key="2">
    <source>
        <dbReference type="SMART" id="SM00228"/>
    </source>
</evidence>
<evidence type="ECO:0000313" key="4">
    <source>
        <dbReference type="Proteomes" id="UP000217343"/>
    </source>
</evidence>
<dbReference type="EMBL" id="CP022203">
    <property type="protein sequence ID" value="ATB46615.1"/>
    <property type="molecule type" value="Genomic_DNA"/>
</dbReference>
<dbReference type="Gene3D" id="2.30.42.10">
    <property type="match status" value="1"/>
</dbReference>
<feature type="compositionally biased region" description="Low complexity" evidence="1">
    <location>
        <begin position="46"/>
        <end position="62"/>
    </location>
</feature>
<dbReference type="InterPro" id="IPR036034">
    <property type="entry name" value="PDZ_sf"/>
</dbReference>
<evidence type="ECO:0000256" key="1">
    <source>
        <dbReference type="SAM" id="MobiDB-lite"/>
    </source>
</evidence>
<accession>A0A250JS06</accession>
<dbReference type="SUPFAM" id="SSF49452">
    <property type="entry name" value="Starch-binding domain-like"/>
    <property type="match status" value="5"/>
</dbReference>
<dbReference type="Pfam" id="PF13620">
    <property type="entry name" value="CarboxypepD_reg"/>
    <property type="match status" value="4"/>
</dbReference>
<dbReference type="RefSeq" id="WP_095958080.1">
    <property type="nucleotide sequence ID" value="NZ_CP022203.1"/>
</dbReference>
<reference evidence="3 4" key="1">
    <citation type="submission" date="2017-06" db="EMBL/GenBank/DDBJ databases">
        <title>Sequencing and comparative analysis of myxobacterial genomes.</title>
        <authorList>
            <person name="Rupp O."/>
            <person name="Goesmann A."/>
            <person name="Sogaard-Andersen L."/>
        </authorList>
    </citation>
    <scope>NUCLEOTIDE SEQUENCE [LARGE SCALE GENOMIC DNA]</scope>
    <source>
        <strain evidence="3 4">DSM 14697</strain>
    </source>
</reference>
<name>A0A250JS06_9BACT</name>
<keyword evidence="4" id="KW-1185">Reference proteome</keyword>
<proteinExistence type="predicted"/>
<organism evidence="3 4">
    <name type="scientific">Corallococcus macrosporus DSM 14697</name>
    <dbReference type="NCBI Taxonomy" id="1189310"/>
    <lineage>
        <taxon>Bacteria</taxon>
        <taxon>Pseudomonadati</taxon>
        <taxon>Myxococcota</taxon>
        <taxon>Myxococcia</taxon>
        <taxon>Myxococcales</taxon>
        <taxon>Cystobacterineae</taxon>
        <taxon>Myxococcaceae</taxon>
        <taxon>Corallococcus</taxon>
    </lineage>
</organism>
<dbReference type="Gene3D" id="2.60.40.1120">
    <property type="entry name" value="Carboxypeptidase-like, regulatory domain"/>
    <property type="match status" value="4"/>
</dbReference>
<gene>
    <name evidence="3" type="ORF">MYMAC_002220</name>
</gene>
<evidence type="ECO:0000313" key="3">
    <source>
        <dbReference type="EMBL" id="ATB46615.1"/>
    </source>
</evidence>
<dbReference type="OrthoDB" id="5491003at2"/>
<dbReference type="AlphaFoldDB" id="A0A250JS06"/>
<dbReference type="InterPro" id="IPR013784">
    <property type="entry name" value="Carb-bd-like_fold"/>
</dbReference>